<dbReference type="Gene3D" id="3.40.830.10">
    <property type="entry name" value="LigB-like"/>
    <property type="match status" value="1"/>
</dbReference>
<sequence length="461" mass="50819">MAILAAYAVPHPPIILPEIGKGEERKIQLTINAYERAMKEAASFEPDTVVISSPHAVMYADYFHISPGDEGTGSFAQFGAPEVEVHAEYDTAFAKTLATVAGEAGLEAGPLGGRNAALDHGTMVPLRFLQAHTKDFRLVRVGLSGLTPLDHYRFGMSIARTAEELNRKTVFIASGDLSHKLSPDGPYGFAPEGPRFDKACMKNLEEGTFLKLLQMDPPLCKQAAECGLRSFWIMAGALDCQALKIKKLSYQGPFGVGYGLVSFVVKREDLKRNFGMRYEIARRRSLDDIKSAEDAYVRLARESVEKFVVTGQYAAIPEDLPEEMDGRAGVFVSLKKDGELRGCIGTFQPAQKNIAEEILYNAVSAAIHDPRFSPLKDDELPDIVYSVDVLTEPELINDAAKDLDPKRYGVIVESRGRKGLLLPDLEGVDTADEQLKIARKKGGIPDDAPIRIWRFEVERHH</sequence>
<dbReference type="InterPro" id="IPR004183">
    <property type="entry name" value="Xdiol_dOase_suB"/>
</dbReference>
<dbReference type="InterPro" id="IPR036071">
    <property type="entry name" value="AMMECR1_dom_sf"/>
</dbReference>
<dbReference type="RefSeq" id="WP_368847902.1">
    <property type="nucleotide sequence ID" value="NZ_CP194411.1"/>
</dbReference>
<organism evidence="2 3">
    <name type="scientific">Selenomonas sputigena</name>
    <dbReference type="NCBI Taxonomy" id="69823"/>
    <lineage>
        <taxon>Bacteria</taxon>
        <taxon>Bacillati</taxon>
        <taxon>Bacillota</taxon>
        <taxon>Negativicutes</taxon>
        <taxon>Selenomonadales</taxon>
        <taxon>Selenomonadaceae</taxon>
        <taxon>Selenomonas</taxon>
    </lineage>
</organism>
<accession>A0ABV3X9P3</accession>
<evidence type="ECO:0000259" key="1">
    <source>
        <dbReference type="PROSITE" id="PS51112"/>
    </source>
</evidence>
<dbReference type="InterPro" id="IPR027485">
    <property type="entry name" value="AMMECR1_N"/>
</dbReference>
<feature type="domain" description="AMMECR1" evidence="1">
    <location>
        <begin position="291"/>
        <end position="461"/>
    </location>
</feature>
<dbReference type="Proteomes" id="UP001559623">
    <property type="component" value="Unassembled WGS sequence"/>
</dbReference>
<dbReference type="NCBIfam" id="TIGR04335">
    <property type="entry name" value="AmmeMemoSam_A"/>
    <property type="match status" value="1"/>
</dbReference>
<keyword evidence="3" id="KW-1185">Reference proteome</keyword>
<dbReference type="SUPFAM" id="SSF53213">
    <property type="entry name" value="LigB-like"/>
    <property type="match status" value="1"/>
</dbReference>
<proteinExistence type="predicted"/>
<dbReference type="Pfam" id="PF02900">
    <property type="entry name" value="LigB"/>
    <property type="match status" value="1"/>
</dbReference>
<evidence type="ECO:0000313" key="3">
    <source>
        <dbReference type="Proteomes" id="UP001559623"/>
    </source>
</evidence>
<gene>
    <name evidence="2" type="primary">amrA</name>
    <name evidence="2" type="ORF">QCO44_11225</name>
</gene>
<name>A0ABV3X9P3_9FIRM</name>
<dbReference type="CDD" id="cd07951">
    <property type="entry name" value="ED_3B_N_AMMECR1"/>
    <property type="match status" value="1"/>
</dbReference>
<reference evidence="2 3" key="1">
    <citation type="submission" date="2023-04" db="EMBL/GenBank/DDBJ databases">
        <title>Genome Sequence of Selenomonas sputigena ATCC 33150.</title>
        <authorList>
            <person name="Miller D.P."/>
            <person name="Anvari S."/>
            <person name="Polson S.W."/>
            <person name="Macdonald M."/>
            <person name="Mcdowell J.V."/>
        </authorList>
    </citation>
    <scope>NUCLEOTIDE SEQUENCE [LARGE SCALE GENOMIC DNA]</scope>
    <source>
        <strain evidence="2 3">ATCC 33150</strain>
    </source>
</reference>
<dbReference type="Gene3D" id="3.30.700.20">
    <property type="entry name" value="Hypothetical protein ph0010, domain 1"/>
    <property type="match status" value="1"/>
</dbReference>
<dbReference type="EMBL" id="JARVLH010000008">
    <property type="protein sequence ID" value="MEX5286183.1"/>
    <property type="molecule type" value="Genomic_DNA"/>
</dbReference>
<dbReference type="InterPro" id="IPR027623">
    <property type="entry name" value="AmmeMemoSam_A"/>
</dbReference>
<dbReference type="InterPro" id="IPR002733">
    <property type="entry name" value="AMMECR1_domain"/>
</dbReference>
<dbReference type="PANTHER" id="PTHR13016">
    <property type="entry name" value="AMMECR1 HOMOLOG"/>
    <property type="match status" value="1"/>
</dbReference>
<dbReference type="Pfam" id="PF01871">
    <property type="entry name" value="AMMECR1"/>
    <property type="match status" value="1"/>
</dbReference>
<dbReference type="NCBIfam" id="TIGR04336">
    <property type="entry name" value="AmmeMemoSam_B"/>
    <property type="match status" value="1"/>
</dbReference>
<dbReference type="NCBIfam" id="TIGR00296">
    <property type="entry name" value="TIGR00296 family protein"/>
    <property type="match status" value="1"/>
</dbReference>
<evidence type="ECO:0000313" key="2">
    <source>
        <dbReference type="EMBL" id="MEX5286183.1"/>
    </source>
</evidence>
<comment type="caution">
    <text evidence="2">The sequence shown here is derived from an EMBL/GenBank/DDBJ whole genome shotgun (WGS) entry which is preliminary data.</text>
</comment>
<dbReference type="SUPFAM" id="SSF143447">
    <property type="entry name" value="AMMECR1-like"/>
    <property type="match status" value="1"/>
</dbReference>
<protein>
    <submittedName>
        <fullName evidence="2">AmmeMemoRadiSam system protein A</fullName>
    </submittedName>
</protein>
<dbReference type="PROSITE" id="PS51112">
    <property type="entry name" value="AMMECR1"/>
    <property type="match status" value="1"/>
</dbReference>
<dbReference type="InterPro" id="IPR023473">
    <property type="entry name" value="AMMECR1"/>
</dbReference>
<dbReference type="PANTHER" id="PTHR13016:SF0">
    <property type="entry name" value="AMME SYNDROME CANDIDATE GENE 1 PROTEIN"/>
    <property type="match status" value="1"/>
</dbReference>